<dbReference type="Proteomes" id="UP001144205">
    <property type="component" value="Unassembled WGS sequence"/>
</dbReference>
<keyword evidence="2" id="KW-0805">Transcription regulation</keyword>
<dbReference type="Gene3D" id="3.40.190.290">
    <property type="match status" value="1"/>
</dbReference>
<dbReference type="Gene3D" id="1.10.10.10">
    <property type="entry name" value="Winged helix-like DNA-binding domain superfamily/Winged helix DNA-binding domain"/>
    <property type="match status" value="1"/>
</dbReference>
<keyword evidence="7" id="KW-1185">Reference proteome</keyword>
<dbReference type="SUPFAM" id="SSF53850">
    <property type="entry name" value="Periplasmic binding protein-like II"/>
    <property type="match status" value="1"/>
</dbReference>
<evidence type="ECO:0000256" key="1">
    <source>
        <dbReference type="ARBA" id="ARBA00009437"/>
    </source>
</evidence>
<comment type="caution">
    <text evidence="6">The sequence shown here is derived from an EMBL/GenBank/DDBJ whole genome shotgun (WGS) entry which is preliminary data.</text>
</comment>
<reference evidence="6" key="1">
    <citation type="journal article" date="2023" name="Int. J. Syst. Evol. Microbiol.">
        <title>Sinisalibacter aestuarii sp. nov., isolated from estuarine sediment of the Arakawa River.</title>
        <authorList>
            <person name="Arafat S.T."/>
            <person name="Hirano S."/>
            <person name="Sato A."/>
            <person name="Takeuchi K."/>
            <person name="Yasuda T."/>
            <person name="Terahara T."/>
            <person name="Hamada M."/>
            <person name="Kobayashi T."/>
        </authorList>
    </citation>
    <scope>NUCLEOTIDE SEQUENCE</scope>
    <source>
        <strain evidence="6">B-399</strain>
    </source>
</reference>
<organism evidence="6 7">
    <name type="scientific">Sinisalibacter aestuarii</name>
    <dbReference type="NCBI Taxonomy" id="2949426"/>
    <lineage>
        <taxon>Bacteria</taxon>
        <taxon>Pseudomonadati</taxon>
        <taxon>Pseudomonadota</taxon>
        <taxon>Alphaproteobacteria</taxon>
        <taxon>Rhodobacterales</taxon>
        <taxon>Roseobacteraceae</taxon>
        <taxon>Sinisalibacter</taxon>
    </lineage>
</organism>
<dbReference type="RefSeq" id="WP_281844030.1">
    <property type="nucleotide sequence ID" value="NZ_BROH01000018.1"/>
</dbReference>
<evidence type="ECO:0000313" key="6">
    <source>
        <dbReference type="EMBL" id="GKY90136.1"/>
    </source>
</evidence>
<dbReference type="InterPro" id="IPR036388">
    <property type="entry name" value="WH-like_DNA-bd_sf"/>
</dbReference>
<dbReference type="InterPro" id="IPR050950">
    <property type="entry name" value="HTH-type_LysR_regulators"/>
</dbReference>
<dbReference type="PRINTS" id="PR00039">
    <property type="entry name" value="HTHLYSR"/>
</dbReference>
<proteinExistence type="inferred from homology"/>
<dbReference type="InterPro" id="IPR036390">
    <property type="entry name" value="WH_DNA-bd_sf"/>
</dbReference>
<accession>A0ABQ5LYU8</accession>
<evidence type="ECO:0000256" key="4">
    <source>
        <dbReference type="ARBA" id="ARBA00023163"/>
    </source>
</evidence>
<evidence type="ECO:0000313" key="7">
    <source>
        <dbReference type="Proteomes" id="UP001144205"/>
    </source>
</evidence>
<dbReference type="InterPro" id="IPR005119">
    <property type="entry name" value="LysR_subst-bd"/>
</dbReference>
<dbReference type="PROSITE" id="PS50931">
    <property type="entry name" value="HTH_LYSR"/>
    <property type="match status" value="1"/>
</dbReference>
<name>A0ABQ5LYU8_9RHOB</name>
<dbReference type="EMBL" id="BROH01000018">
    <property type="protein sequence ID" value="GKY90136.1"/>
    <property type="molecule type" value="Genomic_DNA"/>
</dbReference>
<protein>
    <submittedName>
        <fullName evidence="6">LysR family transcriptional regulator</fullName>
    </submittedName>
</protein>
<keyword evidence="3" id="KW-0238">DNA-binding</keyword>
<sequence>MSDQLLHLRLRHLQLVELLAQHGTVGQIAEEMNRTQPALTKMLQELEASLGTRLFERGRHGAKITPEGAAFARRAAIILNEWRQIPADIEVAKRSGGTVLRVGSTPLIGMTILPGALSGFRKEYPNVRVTLREASMHELISALEAGEIDLIVGRYSGEGERRHPYGQLVQERLYDEHLVAIAGALHPLAQMRGLSWDYLAAADWVLPPPELTTRRLFEMEFLRAGKSPPVPVFETTSFATAISFVARGEVLGLVPEVAAQFAAELGLVTKLDCMLDTFSAPVSTLRRASVPESPDMARFCASLRVSCQSYADGIGSE</sequence>
<evidence type="ECO:0000259" key="5">
    <source>
        <dbReference type="PROSITE" id="PS50931"/>
    </source>
</evidence>
<dbReference type="Pfam" id="PF03466">
    <property type="entry name" value="LysR_substrate"/>
    <property type="match status" value="1"/>
</dbReference>
<feature type="domain" description="HTH lysR-type" evidence="5">
    <location>
        <begin position="8"/>
        <end position="65"/>
    </location>
</feature>
<dbReference type="InterPro" id="IPR000847">
    <property type="entry name" value="LysR_HTH_N"/>
</dbReference>
<gene>
    <name evidence="6" type="ORF">STA1M1_40050</name>
</gene>
<dbReference type="PANTHER" id="PTHR30419">
    <property type="entry name" value="HTH-TYPE TRANSCRIPTIONAL REGULATOR YBHD"/>
    <property type="match status" value="1"/>
</dbReference>
<dbReference type="SUPFAM" id="SSF46785">
    <property type="entry name" value="Winged helix' DNA-binding domain"/>
    <property type="match status" value="1"/>
</dbReference>
<keyword evidence="4" id="KW-0804">Transcription</keyword>
<dbReference type="PANTHER" id="PTHR30419:SF8">
    <property type="entry name" value="NITROGEN ASSIMILATION TRANSCRIPTIONAL ACTIVATOR-RELATED"/>
    <property type="match status" value="1"/>
</dbReference>
<evidence type="ECO:0000256" key="2">
    <source>
        <dbReference type="ARBA" id="ARBA00023015"/>
    </source>
</evidence>
<dbReference type="Pfam" id="PF00126">
    <property type="entry name" value="HTH_1"/>
    <property type="match status" value="1"/>
</dbReference>
<comment type="similarity">
    <text evidence="1">Belongs to the LysR transcriptional regulatory family.</text>
</comment>
<evidence type="ECO:0000256" key="3">
    <source>
        <dbReference type="ARBA" id="ARBA00023125"/>
    </source>
</evidence>